<proteinExistence type="predicted"/>
<dbReference type="InterPro" id="IPR032508">
    <property type="entry name" value="FecR_C"/>
</dbReference>
<reference evidence="4 5" key="1">
    <citation type="submission" date="2016-10" db="EMBL/GenBank/DDBJ databases">
        <authorList>
            <person name="de Groot N.N."/>
        </authorList>
    </citation>
    <scope>NUCLEOTIDE SEQUENCE [LARGE SCALE GENOMIC DNA]</scope>
    <source>
        <strain evidence="4 5">DSM 18610</strain>
    </source>
</reference>
<keyword evidence="5" id="KW-1185">Reference proteome</keyword>
<organism evidence="4 5">
    <name type="scientific">Pedobacter rhizosphaerae</name>
    <dbReference type="NCBI Taxonomy" id="390241"/>
    <lineage>
        <taxon>Bacteria</taxon>
        <taxon>Pseudomonadati</taxon>
        <taxon>Bacteroidota</taxon>
        <taxon>Sphingobacteriia</taxon>
        <taxon>Sphingobacteriales</taxon>
        <taxon>Sphingobacteriaceae</taxon>
        <taxon>Pedobacter</taxon>
    </lineage>
</organism>
<protein>
    <submittedName>
        <fullName evidence="4">FecR family protein</fullName>
    </submittedName>
</protein>
<dbReference type="PANTHER" id="PTHR30273:SF2">
    <property type="entry name" value="PROTEIN FECR"/>
    <property type="match status" value="1"/>
</dbReference>
<accession>A0A1H9UEI3</accession>
<feature type="domain" description="Protein FecR C-terminal" evidence="3">
    <location>
        <begin position="289"/>
        <end position="352"/>
    </location>
</feature>
<dbReference type="RefSeq" id="WP_090887189.1">
    <property type="nucleotide sequence ID" value="NZ_FOGG01000030.1"/>
</dbReference>
<sequence length="354" mass="40522">MVDRSKFNAEDFLVDSTFQQYCAGTDKLCIEYWEKYVNAHPEQQNTIREAKRLYFILSGNKRPLNIQLENRKENILPVAKISKLQDNKLWLKIAAAIIVLVAITFLYRYYSLEPASLNTSEAKVFTTRSGERKKITLPDGSVVLLNAKSTLSIGKEFNVTCREVNLKGEAYFDVTHNKDKPFKVGTTDFNINVLGTAFNVKAYPDEVSSEATLIRGLITMEAVNGNGGIITLKPSQKVTFYKTEPIINKPKAIKPKVVHPEISINHYTLIKDSTIVETAWTKNRIEIYDQNFDEIKGVLEKWYNVEIRFKDAEIEKYRFTATFSNETINQALSALQKVEYFKYEIKGNQVIISK</sequence>
<feature type="transmembrane region" description="Helical" evidence="1">
    <location>
        <begin position="89"/>
        <end position="110"/>
    </location>
</feature>
<dbReference type="Gene3D" id="3.55.50.30">
    <property type="match status" value="1"/>
</dbReference>
<dbReference type="EMBL" id="FOGG01000030">
    <property type="protein sequence ID" value="SES07668.1"/>
    <property type="molecule type" value="Genomic_DNA"/>
</dbReference>
<dbReference type="AlphaFoldDB" id="A0A1H9UEI3"/>
<keyword evidence="1" id="KW-1133">Transmembrane helix</keyword>
<dbReference type="PANTHER" id="PTHR30273">
    <property type="entry name" value="PERIPLASMIC SIGNAL SENSOR AND SIGMA FACTOR ACTIVATOR FECR-RELATED"/>
    <property type="match status" value="1"/>
</dbReference>
<dbReference type="Gene3D" id="2.60.120.1440">
    <property type="match status" value="1"/>
</dbReference>
<feature type="domain" description="FecR protein" evidence="2">
    <location>
        <begin position="125"/>
        <end position="208"/>
    </location>
</feature>
<gene>
    <name evidence="4" type="ORF">SAMN04488023_1308</name>
</gene>
<evidence type="ECO:0000313" key="4">
    <source>
        <dbReference type="EMBL" id="SES07668.1"/>
    </source>
</evidence>
<name>A0A1H9UEI3_9SPHI</name>
<dbReference type="PIRSF" id="PIRSF018266">
    <property type="entry name" value="FecR"/>
    <property type="match status" value="1"/>
</dbReference>
<dbReference type="OrthoDB" id="1523735at2"/>
<dbReference type="STRING" id="390241.SAMN04488023_1308"/>
<evidence type="ECO:0000259" key="2">
    <source>
        <dbReference type="Pfam" id="PF04773"/>
    </source>
</evidence>
<dbReference type="GO" id="GO:0016989">
    <property type="term" value="F:sigma factor antagonist activity"/>
    <property type="evidence" value="ECO:0007669"/>
    <property type="project" value="TreeGrafter"/>
</dbReference>
<evidence type="ECO:0000259" key="3">
    <source>
        <dbReference type="Pfam" id="PF16344"/>
    </source>
</evidence>
<dbReference type="InterPro" id="IPR012373">
    <property type="entry name" value="Ferrdict_sens_TM"/>
</dbReference>
<keyword evidence="1" id="KW-0472">Membrane</keyword>
<dbReference type="Pfam" id="PF04773">
    <property type="entry name" value="FecR"/>
    <property type="match status" value="1"/>
</dbReference>
<evidence type="ECO:0000256" key="1">
    <source>
        <dbReference type="SAM" id="Phobius"/>
    </source>
</evidence>
<keyword evidence="1" id="KW-0812">Transmembrane</keyword>
<dbReference type="Proteomes" id="UP000199572">
    <property type="component" value="Unassembled WGS sequence"/>
</dbReference>
<dbReference type="InterPro" id="IPR006860">
    <property type="entry name" value="FecR"/>
</dbReference>
<evidence type="ECO:0000313" key="5">
    <source>
        <dbReference type="Proteomes" id="UP000199572"/>
    </source>
</evidence>
<dbReference type="Pfam" id="PF16344">
    <property type="entry name" value="FecR_C"/>
    <property type="match status" value="1"/>
</dbReference>